<comment type="caution">
    <text evidence="10">The sequence shown here is derived from an EMBL/GenBank/DDBJ whole genome shotgun (WGS) entry which is preliminary data.</text>
</comment>
<feature type="compositionally biased region" description="Basic and acidic residues" evidence="8">
    <location>
        <begin position="491"/>
        <end position="500"/>
    </location>
</feature>
<dbReference type="InterPro" id="IPR036211">
    <property type="entry name" value="eIF4G_eIF4E-bd_sf"/>
</dbReference>
<feature type="compositionally biased region" description="Polar residues" evidence="8">
    <location>
        <begin position="202"/>
        <end position="215"/>
    </location>
</feature>
<feature type="region of interest" description="Disordered" evidence="8">
    <location>
        <begin position="1523"/>
        <end position="1558"/>
    </location>
</feature>
<keyword evidence="7" id="KW-0648">Protein biosynthesis</keyword>
<feature type="compositionally biased region" description="Gly residues" evidence="8">
    <location>
        <begin position="338"/>
        <end position="353"/>
    </location>
</feature>
<dbReference type="GO" id="GO:0003729">
    <property type="term" value="F:mRNA binding"/>
    <property type="evidence" value="ECO:0007669"/>
    <property type="project" value="TreeGrafter"/>
</dbReference>
<keyword evidence="6" id="KW-0694">RNA-binding</keyword>
<feature type="compositionally biased region" description="Polar residues" evidence="8">
    <location>
        <begin position="1578"/>
        <end position="1596"/>
    </location>
</feature>
<feature type="compositionally biased region" description="Low complexity" evidence="8">
    <location>
        <begin position="716"/>
        <end position="734"/>
    </location>
</feature>
<feature type="region of interest" description="Disordered" evidence="8">
    <location>
        <begin position="1225"/>
        <end position="1252"/>
    </location>
</feature>
<feature type="compositionally biased region" description="Basic and acidic residues" evidence="8">
    <location>
        <begin position="955"/>
        <end position="967"/>
    </location>
</feature>
<feature type="compositionally biased region" description="Low complexity" evidence="8">
    <location>
        <begin position="1645"/>
        <end position="1659"/>
    </location>
</feature>
<evidence type="ECO:0000259" key="9">
    <source>
        <dbReference type="SMART" id="SM00543"/>
    </source>
</evidence>
<evidence type="ECO:0000256" key="6">
    <source>
        <dbReference type="ARBA" id="ARBA00022884"/>
    </source>
</evidence>
<sequence>RLATSCRQGIHEHSPATTKNLSRIHLLDRLDFVFSERSHPSRCEDFSFFDFFLTQSFIIEFLRSVTTTPKANLGFGIRAIVAVVLQQPPDTDTRYDEIPHMTSTASPQSNPAPTPSAATSAPSYASAAGANKKQASTPLIATGSNPPVVVGGSSAQNAKPSAPSPVNGRPPVTPAVPAVPAVAHGSSANNMNGSAPDHARKSSVTLSANGPNSFAPNGGPVGGAKPGIQFGYNSPAVAHSTPQASAAPIPIPGSNQRVPSPAHSPSPIPQPSASGGRPPSGMAQPNAMTFGSLGSDGDRHMRQASTPQSQAALPAMPGQHIRRESGVSQHSDAPGPNQGPGRGGFQPQGGRGRGFNPHQPPYQANMGFPPNQQQYRNGQGRGGMPPAFHPGRPMQPYPNSPQPARSPALAHSQPGHSQPGTPNMPPAQMHPMPMPAPSPQYYQQGPPPNVIPPPFQDICVPSNLAASFVPAFKSKKKNLKQWEKSSYLKSRHADSSHDLPFDSSRPRRYNKHGEQLWADPRLTPSYCSDLGDYGITELAYMSTEPSGVTQLSRPPVPPIDLSPESGNYERLLTQTKAQYGYPPQANHQFDQFGRPIYYNQMGYMPSPGAPPAFQPGYAPPAFHQPAPTAMSRTSSHSERPSSSTGQPSQPVVVSGTPQPQNAQVKTPVVASSGNFVRPKKSAAIVIKNAAGEAVDFTKSIKTPSSPAPPIVQQSKTPPIVTSTPTPPAKSATPSHVRTESQATPKTRQEIQDELRAKIQQAKGGEDKAKEAADAKAKAADEEKKAAEAKEEARKAEEKAKEDARKAEEEAEAKRKADEEEKAKAAAAEEEKKAAEAKAKAEAEKAAEKAAEKPAEKPAAAPADAEDEMERMIREMEEEDARREKAAAEYAAKKKIEKEAQKKFDDANKATNAAEADRKLREAEREMERLEEEKEKKRAQGGSTPSVAELLAGKTGDSEPAKVGDVADKLSNLSIGDSKASTPTEASAPKATPTEKRGPKPSPLNLAPLNTKPVEPPQPSAALQSLKSARFLTVMNQDLYPAGISSPNPALNAAVAKKGKTFKYDAQFLLQFQKVFTEQPSTEFHQQVKSLIGDNDGSRSASTPRAGSGRGGSQRGAAAPQVGAMGSFRGPSNNVRGTTSAERFAMANAAMGSGSGPVGNMGTFRQFPGPQMVNRTPSSSNMGPNSPRTRSARGGGSRRNDYNAKDAQAAKTMPLTAGMELKPITVSSSGWKPTSVGKGPSASGPTPGGDHMDPQMVQRKVKAALNKMTPEKFDKIADQILAIAGQSKDESDGRTLRQVIQLTFEKATDEAHWASMYAKFCKRMLDTMSPEIRDENIKDKNGVVVSGGALFRKYLLNRCQEEFERGWKSNLPAKPEEADESKPQTNEAAMLSDEYYIEAAAKRRGLGLVQFIGELYKLGMLTERIMHECVRKLVDYEGVPDEAEIESLSKLLRTIGSNLDASEKGKALMNVYFDRIQHMMDMPELPSRLNFMLLDVVDLRKAGWASKEANKGPKTLDEIRAEAEAAAAQKAMENQRGGSQRGPGGRPNVGRGDSRNFSSGYMQAQSNQVGMDDLRRLKGSTSRAASGNISLGPTSMFSSRSNSGRRLGPGGSLGRPGEDSGASSRTGTPPTTQHQNAFSALANLDSETPASPPSTAASPALSKAVPDSAESK</sequence>
<dbReference type="Pfam" id="PF02854">
    <property type="entry name" value="MIF4G"/>
    <property type="match status" value="1"/>
</dbReference>
<feature type="region of interest" description="Disordered" evidence="8">
    <location>
        <begin position="1151"/>
        <end position="1206"/>
    </location>
</feature>
<feature type="domain" description="MIF4G" evidence="9">
    <location>
        <begin position="1257"/>
        <end position="1502"/>
    </location>
</feature>
<dbReference type="SUPFAM" id="SSF48371">
    <property type="entry name" value="ARM repeat"/>
    <property type="match status" value="1"/>
</dbReference>
<evidence type="ECO:0000256" key="2">
    <source>
        <dbReference type="ARBA" id="ARBA00005775"/>
    </source>
</evidence>
<dbReference type="PANTHER" id="PTHR23253">
    <property type="entry name" value="EUKARYOTIC TRANSLATION INITIATION FACTOR 4 GAMMA"/>
    <property type="match status" value="1"/>
</dbReference>
<feature type="region of interest" description="Disordered" evidence="8">
    <location>
        <begin position="1577"/>
        <end position="1671"/>
    </location>
</feature>
<dbReference type="EMBL" id="JFFI01001129">
    <property type="protein sequence ID" value="KXH63037.1"/>
    <property type="molecule type" value="Genomic_DNA"/>
</dbReference>
<dbReference type="FunFam" id="1.25.40.180:FF:000020">
    <property type="entry name" value="Eukaryotic translation initiation factor subunit"/>
    <property type="match status" value="1"/>
</dbReference>
<feature type="compositionally biased region" description="Polar residues" evidence="8">
    <location>
        <begin position="645"/>
        <end position="666"/>
    </location>
</feature>
<dbReference type="Gene3D" id="1.20.970.30">
    <property type="entry name" value="eIF4G, eIF4E-binding domain"/>
    <property type="match status" value="1"/>
</dbReference>
<dbReference type="InterPro" id="IPR003890">
    <property type="entry name" value="MIF4G-like_typ-3"/>
</dbReference>
<feature type="compositionally biased region" description="Polar residues" evidence="8">
    <location>
        <begin position="1620"/>
        <end position="1637"/>
    </location>
</feature>
<feature type="region of interest" description="Disordered" evidence="8">
    <location>
        <begin position="699"/>
        <end position="1021"/>
    </location>
</feature>
<evidence type="ECO:0000256" key="5">
    <source>
        <dbReference type="ARBA" id="ARBA00022553"/>
    </source>
</evidence>
<dbReference type="Proteomes" id="UP000070121">
    <property type="component" value="Unassembled WGS sequence"/>
</dbReference>
<dbReference type="SMART" id="SM00543">
    <property type="entry name" value="MIF4G"/>
    <property type="match status" value="1"/>
</dbReference>
<dbReference type="GO" id="GO:0003743">
    <property type="term" value="F:translation initiation factor activity"/>
    <property type="evidence" value="ECO:0007669"/>
    <property type="project" value="UniProtKB-KW"/>
</dbReference>
<evidence type="ECO:0000313" key="11">
    <source>
        <dbReference type="Proteomes" id="UP000070121"/>
    </source>
</evidence>
<keyword evidence="11" id="KW-1185">Reference proteome</keyword>
<dbReference type="FunFam" id="1.20.970.30:FF:000001">
    <property type="entry name" value="Eukaryotic translation initiation factor subunit eIF-4F, putative"/>
    <property type="match status" value="1"/>
</dbReference>
<gene>
    <name evidence="10" type="ORF">CSAL01_07995</name>
</gene>
<feature type="compositionally biased region" description="Basic and acidic residues" evidence="8">
    <location>
        <begin position="746"/>
        <end position="756"/>
    </location>
</feature>
<evidence type="ECO:0000256" key="7">
    <source>
        <dbReference type="ARBA" id="ARBA00022917"/>
    </source>
</evidence>
<feature type="compositionally biased region" description="Polar residues" evidence="8">
    <location>
        <begin position="133"/>
        <end position="145"/>
    </location>
</feature>
<name>A0A135URN6_9PEZI</name>
<evidence type="ECO:0000313" key="10">
    <source>
        <dbReference type="EMBL" id="KXH63037.1"/>
    </source>
</evidence>
<comment type="similarity">
    <text evidence="2">Belongs to the eukaryotic initiation factor 4G family.</text>
</comment>
<organism evidence="10 11">
    <name type="scientific">Colletotrichum salicis</name>
    <dbReference type="NCBI Taxonomy" id="1209931"/>
    <lineage>
        <taxon>Eukaryota</taxon>
        <taxon>Fungi</taxon>
        <taxon>Dikarya</taxon>
        <taxon>Ascomycota</taxon>
        <taxon>Pezizomycotina</taxon>
        <taxon>Sordariomycetes</taxon>
        <taxon>Hypocreomycetidae</taxon>
        <taxon>Glomerellales</taxon>
        <taxon>Glomerellaceae</taxon>
        <taxon>Colletotrichum</taxon>
        <taxon>Colletotrichum acutatum species complex</taxon>
    </lineage>
</organism>
<feature type="compositionally biased region" description="Low complexity" evidence="8">
    <location>
        <begin position="102"/>
        <end position="130"/>
    </location>
</feature>
<feature type="compositionally biased region" description="Polar residues" evidence="8">
    <location>
        <begin position="970"/>
        <end position="984"/>
    </location>
</feature>
<evidence type="ECO:0000256" key="1">
    <source>
        <dbReference type="ARBA" id="ARBA00004496"/>
    </source>
</evidence>
<feature type="compositionally biased region" description="Polar residues" evidence="8">
    <location>
        <begin position="1172"/>
        <end position="1183"/>
    </location>
</feature>
<dbReference type="PANTHER" id="PTHR23253:SF9">
    <property type="entry name" value="EUKARYOTIC TRANSLATION INITIATION FACTOR 4 GAMMA 2"/>
    <property type="match status" value="1"/>
</dbReference>
<feature type="compositionally biased region" description="Basic and acidic residues" evidence="8">
    <location>
        <begin position="914"/>
        <end position="937"/>
    </location>
</feature>
<feature type="region of interest" description="Disordered" evidence="8">
    <location>
        <begin position="487"/>
        <end position="507"/>
    </location>
</feature>
<feature type="compositionally biased region" description="Basic and acidic residues" evidence="8">
    <location>
        <begin position="763"/>
        <end position="855"/>
    </location>
</feature>
<dbReference type="OrthoDB" id="514777at2759"/>
<feature type="non-terminal residue" evidence="10">
    <location>
        <position position="1"/>
    </location>
</feature>
<comment type="subcellular location">
    <subcellularLocation>
        <location evidence="1">Cytoplasm</location>
    </subcellularLocation>
</comment>
<keyword evidence="5" id="KW-0597">Phosphoprotein</keyword>
<keyword evidence="4 10" id="KW-0396">Initiation factor</keyword>
<dbReference type="SUPFAM" id="SSF101489">
    <property type="entry name" value="Eukaryotic initiation factor 4f subunit eIF4g, eIF4e-binding domain"/>
    <property type="match status" value="1"/>
</dbReference>
<dbReference type="GO" id="GO:0016281">
    <property type="term" value="C:eukaryotic translation initiation factor 4F complex"/>
    <property type="evidence" value="ECO:0007669"/>
    <property type="project" value="TreeGrafter"/>
</dbReference>
<dbReference type="GO" id="GO:0010494">
    <property type="term" value="C:cytoplasmic stress granule"/>
    <property type="evidence" value="ECO:0007669"/>
    <property type="project" value="UniProtKB-ARBA"/>
</dbReference>
<feature type="region of interest" description="Disordered" evidence="8">
    <location>
        <begin position="91"/>
        <end position="449"/>
    </location>
</feature>
<evidence type="ECO:0000256" key="8">
    <source>
        <dbReference type="SAM" id="MobiDB-lite"/>
    </source>
</evidence>
<dbReference type="Gene3D" id="1.25.40.180">
    <property type="match status" value="1"/>
</dbReference>
<feature type="region of interest" description="Disordered" evidence="8">
    <location>
        <begin position="612"/>
        <end position="666"/>
    </location>
</feature>
<dbReference type="Pfam" id="PF12152">
    <property type="entry name" value="eIF_4G1"/>
    <property type="match status" value="1"/>
</dbReference>
<evidence type="ECO:0000256" key="4">
    <source>
        <dbReference type="ARBA" id="ARBA00022540"/>
    </source>
</evidence>
<reference evidence="10 11" key="1">
    <citation type="submission" date="2014-02" db="EMBL/GenBank/DDBJ databases">
        <title>The genome sequence of Colletotrichum salicis CBS 607.94.</title>
        <authorList>
            <person name="Baroncelli R."/>
            <person name="Thon M.R."/>
        </authorList>
    </citation>
    <scope>NUCLEOTIDE SEQUENCE [LARGE SCALE GENOMIC DNA]</scope>
    <source>
        <strain evidence="10 11">CBS 607.94</strain>
    </source>
</reference>
<keyword evidence="3" id="KW-0963">Cytoplasm</keyword>
<feature type="compositionally biased region" description="Basic and acidic residues" evidence="8">
    <location>
        <begin position="869"/>
        <end position="907"/>
    </location>
</feature>
<dbReference type="InterPro" id="IPR022745">
    <property type="entry name" value="eIF4G1_eIF4E-bd"/>
</dbReference>
<evidence type="ECO:0000256" key="3">
    <source>
        <dbReference type="ARBA" id="ARBA00022490"/>
    </source>
</evidence>
<accession>A0A135URN6</accession>
<dbReference type="InterPro" id="IPR016024">
    <property type="entry name" value="ARM-type_fold"/>
</dbReference>
<proteinExistence type="inferred from homology"/>
<dbReference type="STRING" id="1209931.A0A135URN6"/>
<feature type="region of interest" description="Disordered" evidence="8">
    <location>
        <begin position="1090"/>
        <end position="1136"/>
    </location>
</feature>
<protein>
    <submittedName>
        <fullName evidence="10">Translation initiation factor 4F</fullName>
    </submittedName>
</protein>